<organism evidence="2 3">
    <name type="scientific">Asanoa siamensis</name>
    <dbReference type="NCBI Taxonomy" id="926357"/>
    <lineage>
        <taxon>Bacteria</taxon>
        <taxon>Bacillati</taxon>
        <taxon>Actinomycetota</taxon>
        <taxon>Actinomycetes</taxon>
        <taxon>Micromonosporales</taxon>
        <taxon>Micromonosporaceae</taxon>
        <taxon>Asanoa</taxon>
    </lineage>
</organism>
<accession>A0ABQ4CW10</accession>
<reference evidence="2 3" key="1">
    <citation type="submission" date="2021-01" db="EMBL/GenBank/DDBJ databases">
        <title>Whole genome shotgun sequence of Asanoa siamensis NBRC 107932.</title>
        <authorList>
            <person name="Komaki H."/>
            <person name="Tamura T."/>
        </authorList>
    </citation>
    <scope>NUCLEOTIDE SEQUENCE [LARGE SCALE GENOMIC DNA]</scope>
    <source>
        <strain evidence="2 3">NBRC 107932</strain>
    </source>
</reference>
<dbReference type="Proteomes" id="UP000604117">
    <property type="component" value="Unassembled WGS sequence"/>
</dbReference>
<sequence>MECSERDDRPHPPDGRVTRRGRGHRERYEWCVERPSIDYAALASDLPPAQLGRAILDALGDRYSGGHAACSLVEFAQSGATYLFDLASAVGGAQEDRTVAAWTVAPAVVGRRDVVYQRNFPLPPDPDGTPVDRGHLIPHLSGGEFGPNIFRQHRALNRGWSEQGKRFRALEREAAVPGTFYFGHLVYADDSAYPVMIETGLLRNGSLHVEIFRNRGH</sequence>
<proteinExistence type="predicted"/>
<name>A0ABQ4CW10_9ACTN</name>
<keyword evidence="3" id="KW-1185">Reference proteome</keyword>
<evidence type="ECO:0000313" key="2">
    <source>
        <dbReference type="EMBL" id="GIF75477.1"/>
    </source>
</evidence>
<protein>
    <recommendedName>
        <fullName evidence="4">DNA/RNA non-specific endonuclease</fullName>
    </recommendedName>
</protein>
<feature type="compositionally biased region" description="Basic and acidic residues" evidence="1">
    <location>
        <begin position="1"/>
        <end position="17"/>
    </location>
</feature>
<evidence type="ECO:0000313" key="3">
    <source>
        <dbReference type="Proteomes" id="UP000604117"/>
    </source>
</evidence>
<dbReference type="EMBL" id="BONE01000043">
    <property type="protein sequence ID" value="GIF75477.1"/>
    <property type="molecule type" value="Genomic_DNA"/>
</dbReference>
<feature type="region of interest" description="Disordered" evidence="1">
    <location>
        <begin position="1"/>
        <end position="22"/>
    </location>
</feature>
<evidence type="ECO:0000256" key="1">
    <source>
        <dbReference type="SAM" id="MobiDB-lite"/>
    </source>
</evidence>
<evidence type="ECO:0008006" key="4">
    <source>
        <dbReference type="Google" id="ProtNLM"/>
    </source>
</evidence>
<comment type="caution">
    <text evidence="2">The sequence shown here is derived from an EMBL/GenBank/DDBJ whole genome shotgun (WGS) entry which is preliminary data.</text>
</comment>
<gene>
    <name evidence="2" type="ORF">Asi02nite_49950</name>
</gene>